<dbReference type="EMBL" id="KV417708">
    <property type="protein sequence ID" value="KZP09071.1"/>
    <property type="molecule type" value="Genomic_DNA"/>
</dbReference>
<dbReference type="AlphaFoldDB" id="A0A165Y048"/>
<evidence type="ECO:0000313" key="2">
    <source>
        <dbReference type="Proteomes" id="UP000076532"/>
    </source>
</evidence>
<reference evidence="1 2" key="1">
    <citation type="journal article" date="2016" name="Mol. Biol. Evol.">
        <title>Comparative Genomics of Early-Diverging Mushroom-Forming Fungi Provides Insights into the Origins of Lignocellulose Decay Capabilities.</title>
        <authorList>
            <person name="Nagy L.G."/>
            <person name="Riley R."/>
            <person name="Tritt A."/>
            <person name="Adam C."/>
            <person name="Daum C."/>
            <person name="Floudas D."/>
            <person name="Sun H."/>
            <person name="Yadav J.S."/>
            <person name="Pangilinan J."/>
            <person name="Larsson K.H."/>
            <person name="Matsuura K."/>
            <person name="Barry K."/>
            <person name="Labutti K."/>
            <person name="Kuo R."/>
            <person name="Ohm R.A."/>
            <person name="Bhattacharya S.S."/>
            <person name="Shirouzu T."/>
            <person name="Yoshinaga Y."/>
            <person name="Martin F.M."/>
            <person name="Grigoriev I.V."/>
            <person name="Hibbett D.S."/>
        </authorList>
    </citation>
    <scope>NUCLEOTIDE SEQUENCE [LARGE SCALE GENOMIC DNA]</scope>
    <source>
        <strain evidence="1 2">CBS 109695</strain>
    </source>
</reference>
<protein>
    <submittedName>
        <fullName evidence="1">Uncharacterized protein</fullName>
    </submittedName>
</protein>
<dbReference type="Proteomes" id="UP000076532">
    <property type="component" value="Unassembled WGS sequence"/>
</dbReference>
<evidence type="ECO:0000313" key="1">
    <source>
        <dbReference type="EMBL" id="KZP09071.1"/>
    </source>
</evidence>
<name>A0A165Y048_9AGAM</name>
<sequence length="253" mass="27280">MNTPTLPPGTLPTCARHTNVSPIHAPVHTHPLRAATCGSVTLPCTPTFVGVGTGHRSRPRTITLTHMCTHAQGSRAHTAALMCTLTGPALHQPPTCTSTSTHELVHQPHAPARPPPCRSLPAHAPVRQPYQHARHMCPSAGPTRMLTSFTCTLARPNDMSVHTPVHPPSHTHSPHPCPQASVLARQAASARPLHARVRQPHPHALPLHGPIRQPHTPVHRLSHTCQPIALVHQAPARARPPHVPRSLTRLPHP</sequence>
<accession>A0A165Y048</accession>
<keyword evidence="2" id="KW-1185">Reference proteome</keyword>
<proteinExistence type="predicted"/>
<gene>
    <name evidence="1" type="ORF">FIBSPDRAFT_964253</name>
</gene>
<organism evidence="1 2">
    <name type="scientific">Athelia psychrophila</name>
    <dbReference type="NCBI Taxonomy" id="1759441"/>
    <lineage>
        <taxon>Eukaryota</taxon>
        <taxon>Fungi</taxon>
        <taxon>Dikarya</taxon>
        <taxon>Basidiomycota</taxon>
        <taxon>Agaricomycotina</taxon>
        <taxon>Agaricomycetes</taxon>
        <taxon>Agaricomycetidae</taxon>
        <taxon>Atheliales</taxon>
        <taxon>Atheliaceae</taxon>
        <taxon>Athelia</taxon>
    </lineage>
</organism>